<dbReference type="Pfam" id="PF12796">
    <property type="entry name" value="Ank_2"/>
    <property type="match status" value="1"/>
</dbReference>
<protein>
    <submittedName>
        <fullName evidence="2">Uncharacterized protein</fullName>
    </submittedName>
</protein>
<reference evidence="2" key="1">
    <citation type="submission" date="2021-02" db="EMBL/GenBank/DDBJ databases">
        <authorList>
            <person name="Nowell W R."/>
        </authorList>
    </citation>
    <scope>NUCLEOTIDE SEQUENCE</scope>
</reference>
<dbReference type="EMBL" id="CAJOBE010066775">
    <property type="protein sequence ID" value="CAF4403752.1"/>
    <property type="molecule type" value="Genomic_DNA"/>
</dbReference>
<evidence type="ECO:0000313" key="3">
    <source>
        <dbReference type="Proteomes" id="UP000663874"/>
    </source>
</evidence>
<proteinExistence type="predicted"/>
<comment type="caution">
    <text evidence="2">The sequence shown here is derived from an EMBL/GenBank/DDBJ whole genome shotgun (WGS) entry which is preliminary data.</text>
</comment>
<dbReference type="Proteomes" id="UP000663874">
    <property type="component" value="Unassembled WGS sequence"/>
</dbReference>
<evidence type="ECO:0000256" key="1">
    <source>
        <dbReference type="PROSITE-ProRule" id="PRU00023"/>
    </source>
</evidence>
<sequence length="89" mass="9746">MPIAQDLVEQLQVHKLIYAVRTDNILLVQKLSEKGVKNLVNYNDPQNGLTALIAAITQNNTNMIKCLLELAAHPDVIDFTSSISCTSAP</sequence>
<dbReference type="InterPro" id="IPR036770">
    <property type="entry name" value="Ankyrin_rpt-contain_sf"/>
</dbReference>
<feature type="repeat" description="ANK" evidence="1">
    <location>
        <begin position="47"/>
        <end position="79"/>
    </location>
</feature>
<accession>A0A820PDT9</accession>
<dbReference type="PROSITE" id="PS50088">
    <property type="entry name" value="ANK_REPEAT"/>
    <property type="match status" value="1"/>
</dbReference>
<organism evidence="2 3">
    <name type="scientific">Rotaria sordida</name>
    <dbReference type="NCBI Taxonomy" id="392033"/>
    <lineage>
        <taxon>Eukaryota</taxon>
        <taxon>Metazoa</taxon>
        <taxon>Spiralia</taxon>
        <taxon>Gnathifera</taxon>
        <taxon>Rotifera</taxon>
        <taxon>Eurotatoria</taxon>
        <taxon>Bdelloidea</taxon>
        <taxon>Philodinida</taxon>
        <taxon>Philodinidae</taxon>
        <taxon>Rotaria</taxon>
    </lineage>
</organism>
<gene>
    <name evidence="2" type="ORF">FNK824_LOCUS44042</name>
</gene>
<feature type="non-terminal residue" evidence="2">
    <location>
        <position position="1"/>
    </location>
</feature>
<dbReference type="AlphaFoldDB" id="A0A820PDT9"/>
<dbReference type="InterPro" id="IPR002110">
    <property type="entry name" value="Ankyrin_rpt"/>
</dbReference>
<name>A0A820PDT9_9BILA</name>
<dbReference type="SUPFAM" id="SSF48403">
    <property type="entry name" value="Ankyrin repeat"/>
    <property type="match status" value="1"/>
</dbReference>
<dbReference type="Gene3D" id="1.25.40.20">
    <property type="entry name" value="Ankyrin repeat-containing domain"/>
    <property type="match status" value="1"/>
</dbReference>
<evidence type="ECO:0000313" key="2">
    <source>
        <dbReference type="EMBL" id="CAF4403752.1"/>
    </source>
</evidence>
<keyword evidence="1" id="KW-0040">ANK repeat</keyword>